<organism evidence="1 2">
    <name type="scientific">Hymenobacter ginsengisoli</name>
    <dbReference type="NCBI Taxonomy" id="1051626"/>
    <lineage>
        <taxon>Bacteria</taxon>
        <taxon>Pseudomonadati</taxon>
        <taxon>Bacteroidota</taxon>
        <taxon>Cytophagia</taxon>
        <taxon>Cytophagales</taxon>
        <taxon>Hymenobacteraceae</taxon>
        <taxon>Hymenobacter</taxon>
    </lineage>
</organism>
<evidence type="ECO:0000313" key="2">
    <source>
        <dbReference type="Proteomes" id="UP001501243"/>
    </source>
</evidence>
<comment type="caution">
    <text evidence="1">The sequence shown here is derived from an EMBL/GenBank/DDBJ whole genome shotgun (WGS) entry which is preliminary data.</text>
</comment>
<evidence type="ECO:0008006" key="3">
    <source>
        <dbReference type="Google" id="ProtNLM"/>
    </source>
</evidence>
<dbReference type="Proteomes" id="UP001501243">
    <property type="component" value="Unassembled WGS sequence"/>
</dbReference>
<evidence type="ECO:0000313" key="1">
    <source>
        <dbReference type="EMBL" id="GAA4501461.1"/>
    </source>
</evidence>
<protein>
    <recommendedName>
        <fullName evidence="3">NACHT domain-containing protein</fullName>
    </recommendedName>
</protein>
<reference evidence="2" key="1">
    <citation type="journal article" date="2019" name="Int. J. Syst. Evol. Microbiol.">
        <title>The Global Catalogue of Microorganisms (GCM) 10K type strain sequencing project: providing services to taxonomists for standard genome sequencing and annotation.</title>
        <authorList>
            <consortium name="The Broad Institute Genomics Platform"/>
            <consortium name="The Broad Institute Genome Sequencing Center for Infectious Disease"/>
            <person name="Wu L."/>
            <person name="Ma J."/>
        </authorList>
    </citation>
    <scope>NUCLEOTIDE SEQUENCE [LARGE SCALE GENOMIC DNA]</scope>
    <source>
        <strain evidence="2">JCM 17841</strain>
    </source>
</reference>
<dbReference type="EMBL" id="BAABGQ010000006">
    <property type="protein sequence ID" value="GAA4501461.1"/>
    <property type="molecule type" value="Genomic_DNA"/>
</dbReference>
<sequence>MEGEALVYASLESMLASFKDFWNYLSKAGMQERHLVDKVLGKVLKELPPKLSSRIHGYPGIRERDVVQTDMEIISDLVLEDVIRDENIERQFLEECYCNSGALSNYALVSRDILNTRYKYLFQDNDQKAQLEPVASKKGLNSNLMDVIANSVSRRPILLVGDVGAGKSTFVANLLRVEAPAEFEKSITLKVDLGSQAIVTNDIKASILDELARQLKENFDIDIQDDDFVRHCYYVDLEVFKKSVHVKRLYEIDPLGALHKEIAFLGEKTDNKGEHLKYALKYISRSQHKQVVIFIDNCDQRNDSDQETAFLVSQEIATNWSMIVFLALRPETFHRAKQFTGALSGYHTKAFTIAPPRVSEVITKRLRFAQKITRGEIQLSNFKLNVTFSKLDSLIDVLLTSLENDSKLYELIDNIANGNIRKSIEMVKDFFGSSYTNTRKILESVAAKGYYSVKTHEFLRTIIYGSNIHYNPSASRIANIFDVRHYDPKEHFLMPILLGLLHSSLVNNRQDGFIDTATVYSAIQAFGFTPEQIDSVIDSAYTKDMLETSEKGSRLLHDAPLKLRITPLGAYHVKRLPSTFTYVDAIIADTPVFARDASWNRTVYTFSEKVSRVTAFKEYLDAEWEKMNTNGNYFNWKTVSAELAAEMQWVTGAPSR</sequence>
<dbReference type="InterPro" id="IPR027417">
    <property type="entry name" value="P-loop_NTPase"/>
</dbReference>
<gene>
    <name evidence="1" type="ORF">GCM10023172_23360</name>
</gene>
<proteinExistence type="predicted"/>
<keyword evidence="2" id="KW-1185">Reference proteome</keyword>
<name>A0ABP8QF26_9BACT</name>
<dbReference type="SUPFAM" id="SSF52540">
    <property type="entry name" value="P-loop containing nucleoside triphosphate hydrolases"/>
    <property type="match status" value="1"/>
</dbReference>
<dbReference type="Gene3D" id="3.40.50.300">
    <property type="entry name" value="P-loop containing nucleotide triphosphate hydrolases"/>
    <property type="match status" value="1"/>
</dbReference>
<accession>A0ABP8QF26</accession>